<dbReference type="InterPro" id="IPR035927">
    <property type="entry name" value="DUSP-like_sf"/>
</dbReference>
<protein>
    <recommendedName>
        <fullName evidence="3">DUSP domain-containing protein</fullName>
    </recommendedName>
</protein>
<evidence type="ECO:0000313" key="4">
    <source>
        <dbReference type="EMBL" id="KAK2153879.1"/>
    </source>
</evidence>
<evidence type="ECO:0000256" key="1">
    <source>
        <dbReference type="SAM" id="Coils"/>
    </source>
</evidence>
<keyword evidence="1" id="KW-0175">Coiled coil</keyword>
<dbReference type="GO" id="GO:0051260">
    <property type="term" value="P:protein homooligomerization"/>
    <property type="evidence" value="ECO:0007669"/>
    <property type="project" value="InterPro"/>
</dbReference>
<name>A0AAD9N4D8_9ANNE</name>
<feature type="compositionally biased region" description="Polar residues" evidence="2">
    <location>
        <begin position="36"/>
        <end position="47"/>
    </location>
</feature>
<comment type="caution">
    <text evidence="4">The sequence shown here is derived from an EMBL/GenBank/DDBJ whole genome shotgun (WGS) entry which is preliminary data.</text>
</comment>
<dbReference type="AlphaFoldDB" id="A0AAD9N4D8"/>
<organism evidence="4 5">
    <name type="scientific">Paralvinella palmiformis</name>
    <dbReference type="NCBI Taxonomy" id="53620"/>
    <lineage>
        <taxon>Eukaryota</taxon>
        <taxon>Metazoa</taxon>
        <taxon>Spiralia</taxon>
        <taxon>Lophotrochozoa</taxon>
        <taxon>Annelida</taxon>
        <taxon>Polychaeta</taxon>
        <taxon>Sedentaria</taxon>
        <taxon>Canalipalpata</taxon>
        <taxon>Terebellida</taxon>
        <taxon>Terebelliformia</taxon>
        <taxon>Alvinellidae</taxon>
        <taxon>Paralvinella</taxon>
    </lineage>
</organism>
<sequence>MSDMHSIKMAEDEHNQRQENHMDSIVNQINYRLHRSNSIGNDNNYKWTETKQAEAPRTEESKPGDRRIIHRNSWPAIHNDPISPRGPMKSHIGRMKEELQDIAEMPTSPRSTTSAGTDSEQEYDGFPEPEQQCHIITNLDTECTCTYAVSKLWYGKWEEYCGVPKGSIPGDSEKPGPLEMDTHNDANNEYISEQVWKRLVKWYGVSPSHQLDRKHLYFKDEKMFDVCILSPFSGIVEHNVKKFNRFEEIGYIECQLRRIFHVPDYKKSRMWISEKAQVPRFRQLLLRFRMLNDCIHRDKVYILALEECNGTTGWPTGEPGEPKGDMSKYKDIISGPIADDYWEQEIKQSLNGVQTSISEMVHQAIESFLQNSRAVLLEKDSSLNHSTKLLEYKLEDAKSKEQLLAEQERELAHMEEKLHKQREELEKECIQFDERKKAFDEELKHMESLHQVQETKIKLDVGGQVYTTSIQTLRRDPNSMLAAMFSGRYELKKEPDGSYFIDRDGTFFRYILNFLRDGCLEAGTLPNDSVIIKELLRETKYYQLGELVCYLEELLQAISDK</sequence>
<feature type="domain" description="DUSP" evidence="3">
    <location>
        <begin position="117"/>
        <end position="216"/>
    </location>
</feature>
<evidence type="ECO:0000313" key="5">
    <source>
        <dbReference type="Proteomes" id="UP001208570"/>
    </source>
</evidence>
<dbReference type="PANTHER" id="PTHR11145:SF8">
    <property type="entry name" value="RE57120P"/>
    <property type="match status" value="1"/>
</dbReference>
<dbReference type="Proteomes" id="UP001208570">
    <property type="component" value="Unassembled WGS sequence"/>
</dbReference>
<dbReference type="SUPFAM" id="SSF143791">
    <property type="entry name" value="DUSP-like"/>
    <property type="match status" value="1"/>
</dbReference>
<dbReference type="InterPro" id="IPR011333">
    <property type="entry name" value="SKP1/BTB/POZ_sf"/>
</dbReference>
<evidence type="ECO:0000256" key="2">
    <source>
        <dbReference type="SAM" id="MobiDB-lite"/>
    </source>
</evidence>
<feature type="compositionally biased region" description="Basic and acidic residues" evidence="2">
    <location>
        <begin position="48"/>
        <end position="64"/>
    </location>
</feature>
<dbReference type="InterPro" id="IPR003131">
    <property type="entry name" value="T1-type_BTB"/>
</dbReference>
<feature type="coiled-coil region" evidence="1">
    <location>
        <begin position="390"/>
        <end position="442"/>
    </location>
</feature>
<proteinExistence type="predicted"/>
<keyword evidence="5" id="KW-1185">Reference proteome</keyword>
<dbReference type="InterPro" id="IPR000210">
    <property type="entry name" value="BTB/POZ_dom"/>
</dbReference>
<dbReference type="SUPFAM" id="SSF54695">
    <property type="entry name" value="POZ domain"/>
    <property type="match status" value="1"/>
</dbReference>
<feature type="compositionally biased region" description="Polar residues" evidence="2">
    <location>
        <begin position="108"/>
        <end position="118"/>
    </location>
</feature>
<dbReference type="InterPro" id="IPR006615">
    <property type="entry name" value="Pept_C19_DUSP"/>
</dbReference>
<feature type="region of interest" description="Disordered" evidence="2">
    <location>
        <begin position="100"/>
        <end position="126"/>
    </location>
</feature>
<feature type="region of interest" description="Disordered" evidence="2">
    <location>
        <begin position="36"/>
        <end position="64"/>
    </location>
</feature>
<dbReference type="PANTHER" id="PTHR11145">
    <property type="entry name" value="BTB/POZ DOMAIN-CONTAINING ADAPTER FOR CUL3-MEDIATED RHOA DEGRADATION PROTEIN FAMILY MEMBER"/>
    <property type="match status" value="1"/>
</dbReference>
<reference evidence="4" key="1">
    <citation type="journal article" date="2023" name="Mol. Biol. Evol.">
        <title>Third-Generation Sequencing Reveals the Adaptive Role of the Epigenome in Three Deep-Sea Polychaetes.</title>
        <authorList>
            <person name="Perez M."/>
            <person name="Aroh O."/>
            <person name="Sun Y."/>
            <person name="Lan Y."/>
            <person name="Juniper S.K."/>
            <person name="Young C.R."/>
            <person name="Angers B."/>
            <person name="Qian P.Y."/>
        </authorList>
    </citation>
    <scope>NUCLEOTIDE SEQUENCE</scope>
    <source>
        <strain evidence="4">P08H-3</strain>
    </source>
</reference>
<dbReference type="Pfam" id="PF02214">
    <property type="entry name" value="BTB_2"/>
    <property type="match status" value="1"/>
</dbReference>
<dbReference type="EMBL" id="JAODUP010000282">
    <property type="protein sequence ID" value="KAK2153879.1"/>
    <property type="molecule type" value="Genomic_DNA"/>
</dbReference>
<accession>A0AAD9N4D8</accession>
<gene>
    <name evidence="4" type="ORF">LSH36_282g02010</name>
</gene>
<dbReference type="SMART" id="SM00225">
    <property type="entry name" value="BTB"/>
    <property type="match status" value="1"/>
</dbReference>
<dbReference type="GO" id="GO:0004843">
    <property type="term" value="F:cysteine-type deubiquitinase activity"/>
    <property type="evidence" value="ECO:0007669"/>
    <property type="project" value="InterPro"/>
</dbReference>
<dbReference type="Gene3D" id="3.30.710.10">
    <property type="entry name" value="Potassium Channel Kv1.1, Chain A"/>
    <property type="match status" value="1"/>
</dbReference>
<evidence type="ECO:0000259" key="3">
    <source>
        <dbReference type="PROSITE" id="PS51283"/>
    </source>
</evidence>
<dbReference type="PROSITE" id="PS51283">
    <property type="entry name" value="DUSP"/>
    <property type="match status" value="1"/>
</dbReference>
<dbReference type="Gene3D" id="3.30.2230.10">
    <property type="entry name" value="DUSP-like"/>
    <property type="match status" value="1"/>
</dbReference>
<dbReference type="InterPro" id="IPR045068">
    <property type="entry name" value="BACURD1-3"/>
</dbReference>
<dbReference type="CDD" id="cd18376">
    <property type="entry name" value="BTB_POZ_FIP2-like"/>
    <property type="match status" value="1"/>
</dbReference>